<evidence type="ECO:0000256" key="6">
    <source>
        <dbReference type="ARBA" id="ARBA00022801"/>
    </source>
</evidence>
<evidence type="ECO:0000256" key="2">
    <source>
        <dbReference type="ARBA" id="ARBA00004141"/>
    </source>
</evidence>
<feature type="transmembrane region" description="Helical" evidence="9">
    <location>
        <begin position="227"/>
        <end position="246"/>
    </location>
</feature>
<evidence type="ECO:0000313" key="11">
    <source>
        <dbReference type="EMBL" id="KAL0281652.1"/>
    </source>
</evidence>
<dbReference type="GO" id="GO:0016020">
    <property type="term" value="C:membrane"/>
    <property type="evidence" value="ECO:0007669"/>
    <property type="project" value="UniProtKB-SubCell"/>
</dbReference>
<proteinExistence type="inferred from homology"/>
<dbReference type="InterPro" id="IPR022764">
    <property type="entry name" value="Peptidase_S54_rhomboid_dom"/>
</dbReference>
<feature type="transmembrane region" description="Helical" evidence="9">
    <location>
        <begin position="85"/>
        <end position="104"/>
    </location>
</feature>
<dbReference type="AlphaFoldDB" id="A0AAW2IH43"/>
<gene>
    <name evidence="11" type="ORF">PYX00_002574</name>
</gene>
<dbReference type="Gene3D" id="1.20.1540.10">
    <property type="entry name" value="Rhomboid-like"/>
    <property type="match status" value="1"/>
</dbReference>
<sequence>MTFCKSFSCRLISLPFRHETGFITDFGDSKKLLNVKCLFQTRARTFMIKKNNDKSSTKGSTVKNVLPAQEHGGHPITLTRLWKSFTFTAAFSAGTYALCAIWQYENSRKRNQSLMESSTRKIWTNWHTKKHFSWREELNKQWNKLTHAEKLFSVLCFTNILVYLAWKRPKFESTMIKYFSSNPSSGAVCWPLLFSTFSHYSIVHLALNMFILYSFSDVAMFDLGIEQFLALYLTGGVFSSYVSLFFRALRQRPMSSLGASGAIFTLIGYVSVKYPDLRVSVIFLPMYTFSALTALKAICLLDFVGLVLGWRALDHAAHLGGVIFGIFWCNSGKSLIWEKKDSFIRWWDELRRAE</sequence>
<feature type="transmembrane region" description="Helical" evidence="9">
    <location>
        <begin position="284"/>
        <end position="308"/>
    </location>
</feature>
<feature type="domain" description="Peptidase S54 rhomboid" evidence="10">
    <location>
        <begin position="189"/>
        <end position="328"/>
    </location>
</feature>
<keyword evidence="7 9" id="KW-1133">Transmembrane helix</keyword>
<comment type="catalytic activity">
    <reaction evidence="1">
        <text>Cleaves type-1 transmembrane domains using a catalytic dyad composed of serine and histidine that are contributed by different transmembrane domains.</text>
        <dbReference type="EC" id="3.4.21.105"/>
    </reaction>
</comment>
<dbReference type="EC" id="3.4.21.105" evidence="4"/>
<evidence type="ECO:0000256" key="3">
    <source>
        <dbReference type="ARBA" id="ARBA00009045"/>
    </source>
</evidence>
<feature type="transmembrane region" description="Helical" evidence="9">
    <location>
        <begin position="187"/>
        <end position="215"/>
    </location>
</feature>
<comment type="caution">
    <text evidence="11">The sequence shown here is derived from an EMBL/GenBank/DDBJ whole genome shotgun (WGS) entry which is preliminary data.</text>
</comment>
<keyword evidence="6" id="KW-0378">Hydrolase</keyword>
<evidence type="ECO:0000256" key="9">
    <source>
        <dbReference type="SAM" id="Phobius"/>
    </source>
</evidence>
<dbReference type="GO" id="GO:0004252">
    <property type="term" value="F:serine-type endopeptidase activity"/>
    <property type="evidence" value="ECO:0007669"/>
    <property type="project" value="InterPro"/>
</dbReference>
<keyword evidence="5 9" id="KW-0812">Transmembrane</keyword>
<dbReference type="InterPro" id="IPR035952">
    <property type="entry name" value="Rhomboid-like_sf"/>
</dbReference>
<dbReference type="GO" id="GO:0006465">
    <property type="term" value="P:signal peptide processing"/>
    <property type="evidence" value="ECO:0007669"/>
    <property type="project" value="TreeGrafter"/>
</dbReference>
<name>A0AAW2IH43_9NEOP</name>
<dbReference type="SUPFAM" id="SSF144091">
    <property type="entry name" value="Rhomboid-like"/>
    <property type="match status" value="1"/>
</dbReference>
<feature type="transmembrane region" description="Helical" evidence="9">
    <location>
        <begin position="150"/>
        <end position="166"/>
    </location>
</feature>
<organism evidence="11">
    <name type="scientific">Menopon gallinae</name>
    <name type="common">poultry shaft louse</name>
    <dbReference type="NCBI Taxonomy" id="328185"/>
    <lineage>
        <taxon>Eukaryota</taxon>
        <taxon>Metazoa</taxon>
        <taxon>Ecdysozoa</taxon>
        <taxon>Arthropoda</taxon>
        <taxon>Hexapoda</taxon>
        <taxon>Insecta</taxon>
        <taxon>Pterygota</taxon>
        <taxon>Neoptera</taxon>
        <taxon>Paraneoptera</taxon>
        <taxon>Psocodea</taxon>
        <taxon>Troctomorpha</taxon>
        <taxon>Phthiraptera</taxon>
        <taxon>Amblycera</taxon>
        <taxon>Menoponidae</taxon>
        <taxon>Menopon</taxon>
    </lineage>
</organism>
<accession>A0AAW2IH43</accession>
<dbReference type="EMBL" id="JARGDH010000001">
    <property type="protein sequence ID" value="KAL0281652.1"/>
    <property type="molecule type" value="Genomic_DNA"/>
</dbReference>
<evidence type="ECO:0000256" key="5">
    <source>
        <dbReference type="ARBA" id="ARBA00022692"/>
    </source>
</evidence>
<protein>
    <recommendedName>
        <fullName evidence="4">rhomboid protease</fullName>
        <ecNumber evidence="4">3.4.21.105</ecNumber>
    </recommendedName>
</protein>
<evidence type="ECO:0000256" key="7">
    <source>
        <dbReference type="ARBA" id="ARBA00022989"/>
    </source>
</evidence>
<feature type="transmembrane region" description="Helical" evidence="9">
    <location>
        <begin position="253"/>
        <end position="272"/>
    </location>
</feature>
<dbReference type="Pfam" id="PF01694">
    <property type="entry name" value="Rhomboid"/>
    <property type="match status" value="1"/>
</dbReference>
<keyword evidence="8 9" id="KW-0472">Membrane</keyword>
<dbReference type="PANTHER" id="PTHR43731">
    <property type="entry name" value="RHOMBOID PROTEASE"/>
    <property type="match status" value="1"/>
</dbReference>
<evidence type="ECO:0000259" key="10">
    <source>
        <dbReference type="Pfam" id="PF01694"/>
    </source>
</evidence>
<dbReference type="PANTHER" id="PTHR43731:SF14">
    <property type="entry name" value="PRESENILIN-ASSOCIATED RHOMBOID-LIKE PROTEIN, MITOCHONDRIAL"/>
    <property type="match status" value="1"/>
</dbReference>
<evidence type="ECO:0000256" key="8">
    <source>
        <dbReference type="ARBA" id="ARBA00023136"/>
    </source>
</evidence>
<dbReference type="InterPro" id="IPR050925">
    <property type="entry name" value="Rhomboid_protease_S54"/>
</dbReference>
<evidence type="ECO:0000256" key="1">
    <source>
        <dbReference type="ARBA" id="ARBA00000156"/>
    </source>
</evidence>
<reference evidence="11" key="1">
    <citation type="journal article" date="2024" name="Gigascience">
        <title>Chromosome-level genome of the poultry shaft louse Menopon gallinae provides insight into the host-switching and adaptive evolution of parasitic lice.</title>
        <authorList>
            <person name="Xu Y."/>
            <person name="Ma L."/>
            <person name="Liu S."/>
            <person name="Liang Y."/>
            <person name="Liu Q."/>
            <person name="He Z."/>
            <person name="Tian L."/>
            <person name="Duan Y."/>
            <person name="Cai W."/>
            <person name="Li H."/>
            <person name="Song F."/>
        </authorList>
    </citation>
    <scope>NUCLEOTIDE SEQUENCE</scope>
    <source>
        <strain evidence="11">Cailab_2023a</strain>
    </source>
</reference>
<comment type="similarity">
    <text evidence="3">Belongs to the peptidase S54 family.</text>
</comment>
<evidence type="ECO:0000256" key="4">
    <source>
        <dbReference type="ARBA" id="ARBA00013039"/>
    </source>
</evidence>
<comment type="subcellular location">
    <subcellularLocation>
        <location evidence="2">Membrane</location>
        <topology evidence="2">Multi-pass membrane protein</topology>
    </subcellularLocation>
</comment>